<feature type="domain" description="F-box" evidence="1">
    <location>
        <begin position="14"/>
        <end position="63"/>
    </location>
</feature>
<name>A0AAD7CEZ4_9AGAR</name>
<evidence type="ECO:0000313" key="2">
    <source>
        <dbReference type="EMBL" id="KAJ7646973.1"/>
    </source>
</evidence>
<dbReference type="InterPro" id="IPR001810">
    <property type="entry name" value="F-box_dom"/>
</dbReference>
<dbReference type="AlphaFoldDB" id="A0AAD7CEZ4"/>
<evidence type="ECO:0000313" key="3">
    <source>
        <dbReference type="Proteomes" id="UP001221142"/>
    </source>
</evidence>
<dbReference type="SUPFAM" id="SSF81383">
    <property type="entry name" value="F-box domain"/>
    <property type="match status" value="1"/>
</dbReference>
<proteinExistence type="predicted"/>
<keyword evidence="3" id="KW-1185">Reference proteome</keyword>
<comment type="caution">
    <text evidence="2">The sequence shown here is derived from an EMBL/GenBank/DDBJ whole genome shotgun (WGS) entry which is preliminary data.</text>
</comment>
<protein>
    <recommendedName>
        <fullName evidence="1">F-box domain-containing protein</fullName>
    </recommendedName>
</protein>
<dbReference type="CDD" id="cd09917">
    <property type="entry name" value="F-box_SF"/>
    <property type="match status" value="1"/>
</dbReference>
<gene>
    <name evidence="2" type="ORF">FB45DRAFT_891955</name>
</gene>
<reference evidence="2" key="1">
    <citation type="submission" date="2023-03" db="EMBL/GenBank/DDBJ databases">
        <title>Massive genome expansion in bonnet fungi (Mycena s.s.) driven by repeated elements and novel gene families across ecological guilds.</title>
        <authorList>
            <consortium name="Lawrence Berkeley National Laboratory"/>
            <person name="Harder C.B."/>
            <person name="Miyauchi S."/>
            <person name="Viragh M."/>
            <person name="Kuo A."/>
            <person name="Thoen E."/>
            <person name="Andreopoulos B."/>
            <person name="Lu D."/>
            <person name="Skrede I."/>
            <person name="Drula E."/>
            <person name="Henrissat B."/>
            <person name="Morin E."/>
            <person name="Kohler A."/>
            <person name="Barry K."/>
            <person name="LaButti K."/>
            <person name="Morin E."/>
            <person name="Salamov A."/>
            <person name="Lipzen A."/>
            <person name="Mereny Z."/>
            <person name="Hegedus B."/>
            <person name="Baldrian P."/>
            <person name="Stursova M."/>
            <person name="Weitz H."/>
            <person name="Taylor A."/>
            <person name="Grigoriev I.V."/>
            <person name="Nagy L.G."/>
            <person name="Martin F."/>
            <person name="Kauserud H."/>
        </authorList>
    </citation>
    <scope>NUCLEOTIDE SEQUENCE</scope>
    <source>
        <strain evidence="2">9284</strain>
    </source>
</reference>
<dbReference type="InterPro" id="IPR036047">
    <property type="entry name" value="F-box-like_dom_sf"/>
</dbReference>
<sequence>MTRRTRQSLRLDNGNPFLDLPLDVLFEIFRRLDPLTLLYLARTNKALRGFLLDRHNANIWRASLRAVESAPPLAPGCMDDPAWCRLLFEEVCHVCLEPLEHDYQSDPIWWEFAARWCTDCSGRQTVKQIPARLSATHKTPIFAKGVFPAINGAYLRKDVKDFTEKYCDDKSTTASESASEAKTIKAGKAKLLRERRAQTKAINEYSTIGKLWMGRIVQARIKEIKELKAVRYANVQTKLREAGWPDYIVSWARPFLEAHPLVTIPQALSDEEWDEIASELTKDLEVHVKPKVLTDRVRLLGQTFPDPITENIQNLAIPPRLVDVALIPDVRVVLENPDLKLVLKKDDLEAALKSQLPDLVAVWSVAFEEKLRKHIKASLKTRFPDADIIGDPLEYAAVVFTCYWGCCTGHFSSGKSKTCLRRSYDWQHSTKAFRLADQPKMNGVVDNVIKLYGKDPQTATCEEMDKIPGKLYCVKCKNSAWSWREAVVCSSDFLFAQKMFSK</sequence>
<dbReference type="Proteomes" id="UP001221142">
    <property type="component" value="Unassembled WGS sequence"/>
</dbReference>
<evidence type="ECO:0000259" key="1">
    <source>
        <dbReference type="PROSITE" id="PS50181"/>
    </source>
</evidence>
<accession>A0AAD7CEZ4</accession>
<dbReference type="EMBL" id="JARKIF010000002">
    <property type="protein sequence ID" value="KAJ7646973.1"/>
    <property type="molecule type" value="Genomic_DNA"/>
</dbReference>
<dbReference type="PROSITE" id="PS50181">
    <property type="entry name" value="FBOX"/>
    <property type="match status" value="1"/>
</dbReference>
<dbReference type="Pfam" id="PF00646">
    <property type="entry name" value="F-box"/>
    <property type="match status" value="1"/>
</dbReference>
<organism evidence="2 3">
    <name type="scientific">Roridomyces roridus</name>
    <dbReference type="NCBI Taxonomy" id="1738132"/>
    <lineage>
        <taxon>Eukaryota</taxon>
        <taxon>Fungi</taxon>
        <taxon>Dikarya</taxon>
        <taxon>Basidiomycota</taxon>
        <taxon>Agaricomycotina</taxon>
        <taxon>Agaricomycetes</taxon>
        <taxon>Agaricomycetidae</taxon>
        <taxon>Agaricales</taxon>
        <taxon>Marasmiineae</taxon>
        <taxon>Mycenaceae</taxon>
        <taxon>Roridomyces</taxon>
    </lineage>
</organism>